<accession>A0A533I8E2</accession>
<dbReference type="SUPFAM" id="SSF51126">
    <property type="entry name" value="Pectin lyase-like"/>
    <property type="match status" value="1"/>
</dbReference>
<feature type="domain" description="Rhamnogalacturonase A/B/Epimerase-like pectate lyase" evidence="1">
    <location>
        <begin position="188"/>
        <end position="244"/>
    </location>
</feature>
<name>A0A533I8E2_PARDE</name>
<sequence length="765" mass="82682">MNIAITDGVKLMPPSFASGLASWSREFGTPGSATWANQANAAIVSADQDFGSCLEINKVADITRIRFMGETPILPGTYLRISARIKAVAGARPSVRVAGWAGGSDRGHVSGLDEYGPTVSLPDFNEVIEVSGIVGTGRRGGVDMPWGSDPVYGHFGVDLTGPNGGAVRIESVRIEDVTSTFLRDMMDWVDVRDFGAVGNGSTDDRQAFAAADNAAEGRVLVVPSGRYKIGSDLTIKSPVRFAGTLTMPRAARLALLSSFDYPTYAAAFGDETEGLKRALQALFGYTDHCELNLRGRRIDLTEPMIIAELAPGLTSYQNRRQICNGQIYVIDGPAWQNKAVSSKATYNTSNRDVLSNVDNVANIEVGSLITGAGVGREVYVKAKNIGAGTVTLSQPLYGGSGTRTYRFERFRYVFDFIGMESASNVNFVELDFALNDVASGLMLPTEGRMFQLRDCFISGPKDRGITSAGRGCQDLHVDRCNFLSSEMGLPAQDRKSVAININANDTKIRDNRVVRFGTFVVADGGGHLISGNHFFQGDDTQVGKRVPGIVFTKSNNKTVVSGNYIDNCSIEWTNEYLAEPDFAGDSFSFGGLTITGNHFFVHDTLTDFAWISIKPYGSGHYIQGLSVTNNVFLVGGGAKIQRIEKIDTSFADMNYSRMRNILFAGNTFNGVLDYVANPVQVKHTQATAQASWVVPLAQNLPFQGWAQNVDSLTALSAMKDASGGRVTEMPWLRTGQGSRKGNLHVEWSRPVAGSVVILARMDNPN</sequence>
<dbReference type="EMBL" id="VAFL01000005">
    <property type="protein sequence ID" value="TKW67011.1"/>
    <property type="molecule type" value="Genomic_DNA"/>
</dbReference>
<dbReference type="InterPro" id="IPR024535">
    <property type="entry name" value="RHGA/B-epi-like_pectate_lyase"/>
</dbReference>
<evidence type="ECO:0000313" key="2">
    <source>
        <dbReference type="EMBL" id="TKW67011.1"/>
    </source>
</evidence>
<proteinExistence type="predicted"/>
<evidence type="ECO:0000259" key="1">
    <source>
        <dbReference type="Pfam" id="PF12708"/>
    </source>
</evidence>
<dbReference type="Pfam" id="PF12708">
    <property type="entry name" value="Pect-lyase_RHGA_epim"/>
    <property type="match status" value="1"/>
</dbReference>
<evidence type="ECO:0000313" key="3">
    <source>
        <dbReference type="Proteomes" id="UP000315344"/>
    </source>
</evidence>
<gene>
    <name evidence="2" type="ORF">DI616_08035</name>
</gene>
<dbReference type="Gene3D" id="2.160.20.10">
    <property type="entry name" value="Single-stranded right-handed beta-helix, Pectin lyase-like"/>
    <property type="match status" value="2"/>
</dbReference>
<dbReference type="AlphaFoldDB" id="A0A533I8E2"/>
<dbReference type="InterPro" id="IPR012334">
    <property type="entry name" value="Pectin_lyas_fold"/>
</dbReference>
<protein>
    <submittedName>
        <fullName evidence="2">Right-handed parallel beta-helix repeat-containing protein</fullName>
    </submittedName>
</protein>
<dbReference type="InterPro" id="IPR011050">
    <property type="entry name" value="Pectin_lyase_fold/virulence"/>
</dbReference>
<comment type="caution">
    <text evidence="2">The sequence shown here is derived from an EMBL/GenBank/DDBJ whole genome shotgun (WGS) entry which is preliminary data.</text>
</comment>
<reference evidence="2 3" key="1">
    <citation type="journal article" date="2017" name="Nat. Commun.">
        <title>In situ click chemistry generation of cyclooxygenase-2 inhibitors.</title>
        <authorList>
            <person name="Bhardwaj A."/>
            <person name="Kaur J."/>
            <person name="Wuest M."/>
            <person name="Wuest F."/>
        </authorList>
    </citation>
    <scope>NUCLEOTIDE SEQUENCE [LARGE SCALE GENOMIC DNA]</scope>
    <source>
        <strain evidence="2">S2_012_000_R3_94</strain>
    </source>
</reference>
<dbReference type="Proteomes" id="UP000315344">
    <property type="component" value="Unassembled WGS sequence"/>
</dbReference>
<organism evidence="2 3">
    <name type="scientific">Paracoccus denitrificans</name>
    <dbReference type="NCBI Taxonomy" id="266"/>
    <lineage>
        <taxon>Bacteria</taxon>
        <taxon>Pseudomonadati</taxon>
        <taxon>Pseudomonadota</taxon>
        <taxon>Alphaproteobacteria</taxon>
        <taxon>Rhodobacterales</taxon>
        <taxon>Paracoccaceae</taxon>
        <taxon>Paracoccus</taxon>
    </lineage>
</organism>